<dbReference type="VEuPathDB" id="PlasmoDB:AK88_03688"/>
<proteinExistence type="predicted"/>
<dbReference type="OrthoDB" id="380119at2759"/>
<gene>
    <name evidence="1" type="ORF">AK88_03688</name>
</gene>
<protein>
    <submittedName>
        <fullName evidence="1">Uncharacterized protein</fullName>
    </submittedName>
</protein>
<keyword evidence="2" id="KW-1185">Reference proteome</keyword>
<dbReference type="Proteomes" id="UP000054561">
    <property type="component" value="Unassembled WGS sequence"/>
</dbReference>
<dbReference type="RefSeq" id="XP_012336721.1">
    <property type="nucleotide sequence ID" value="XM_012481298.1"/>
</dbReference>
<sequence>MSENKSTGKLLVSESIVCIKRYFDLHDATVVSINELIRIILHRSANPGAGFDEAGELEDLLKNELSYAFIKEYEAVKLALKDLKVCLDDMKRLKGSIQQIEDWAHAAGGAHSVIHSLRTFFKSALIHFRRDYRLKKKLHEALIHVDGACENEINRLQLMWKESPFLFTILHKYQVNKIIIEGKQFLQRAQRR</sequence>
<name>A0A0D9QLU7_PLAFR</name>
<dbReference type="GeneID" id="24269002"/>
<accession>A0A0D9QLU7</accession>
<evidence type="ECO:0000313" key="1">
    <source>
        <dbReference type="EMBL" id="KJP86681.1"/>
    </source>
</evidence>
<evidence type="ECO:0000313" key="2">
    <source>
        <dbReference type="Proteomes" id="UP000054561"/>
    </source>
</evidence>
<reference evidence="1 2" key="1">
    <citation type="submission" date="2014-03" db="EMBL/GenBank/DDBJ databases">
        <title>The Genome Sequence of Plasmodium fragile nilgiri.</title>
        <authorList>
            <consortium name="The Broad Institute Genomics Platform"/>
            <consortium name="The Broad Institute Genome Sequencing Center for Infectious Disease"/>
            <person name="Neafsey D."/>
            <person name="Duraisingh M."/>
            <person name="Young S.K."/>
            <person name="Zeng Q."/>
            <person name="Gargeya S."/>
            <person name="Abouelleil A."/>
            <person name="Alvarado L."/>
            <person name="Chapman S.B."/>
            <person name="Gainer-Dewar J."/>
            <person name="Goldberg J."/>
            <person name="Griggs A."/>
            <person name="Gujja S."/>
            <person name="Hansen M."/>
            <person name="Howarth C."/>
            <person name="Imamovic A."/>
            <person name="Larimer J."/>
            <person name="Pearson M."/>
            <person name="Poon T.W."/>
            <person name="Priest M."/>
            <person name="Roberts A."/>
            <person name="Saif S."/>
            <person name="Shea T."/>
            <person name="Sykes S."/>
            <person name="Wortman J."/>
            <person name="Nusbaum C."/>
            <person name="Birren B."/>
        </authorList>
    </citation>
    <scope>NUCLEOTIDE SEQUENCE [LARGE SCALE GENOMIC DNA]</scope>
    <source>
        <strain evidence="2">nilgiri</strain>
    </source>
</reference>
<dbReference type="AlphaFoldDB" id="A0A0D9QLU7"/>
<organism evidence="1 2">
    <name type="scientific">Plasmodium fragile</name>
    <dbReference type="NCBI Taxonomy" id="5857"/>
    <lineage>
        <taxon>Eukaryota</taxon>
        <taxon>Sar</taxon>
        <taxon>Alveolata</taxon>
        <taxon>Apicomplexa</taxon>
        <taxon>Aconoidasida</taxon>
        <taxon>Haemosporida</taxon>
        <taxon>Plasmodiidae</taxon>
        <taxon>Plasmodium</taxon>
        <taxon>Plasmodium (Plasmodium)</taxon>
    </lineage>
</organism>
<dbReference type="EMBL" id="KQ001688">
    <property type="protein sequence ID" value="KJP86681.1"/>
    <property type="molecule type" value="Genomic_DNA"/>
</dbReference>
<dbReference type="OMA" id="NRLQLMW"/>